<dbReference type="PROSITE" id="PS00211">
    <property type="entry name" value="ABC_TRANSPORTER_1"/>
    <property type="match status" value="1"/>
</dbReference>
<name>A0AAJ5VS82_9HYPH</name>
<dbReference type="Gene3D" id="1.20.1560.10">
    <property type="entry name" value="ABC transporter type 1, transmembrane domain"/>
    <property type="match status" value="1"/>
</dbReference>
<evidence type="ECO:0000256" key="5">
    <source>
        <dbReference type="ARBA" id="ARBA00022840"/>
    </source>
</evidence>
<dbReference type="SUPFAM" id="SSF52540">
    <property type="entry name" value="P-loop containing nucleoside triphosphate hydrolases"/>
    <property type="match status" value="1"/>
</dbReference>
<feature type="transmembrane region" description="Helical" evidence="8">
    <location>
        <begin position="179"/>
        <end position="196"/>
    </location>
</feature>
<feature type="transmembrane region" description="Helical" evidence="8">
    <location>
        <begin position="21"/>
        <end position="46"/>
    </location>
</feature>
<organism evidence="11 12">
    <name type="scientific">Candidatus Devosia phytovorans</name>
    <dbReference type="NCBI Taxonomy" id="3121372"/>
    <lineage>
        <taxon>Bacteria</taxon>
        <taxon>Pseudomonadati</taxon>
        <taxon>Pseudomonadota</taxon>
        <taxon>Alphaproteobacteria</taxon>
        <taxon>Hyphomicrobiales</taxon>
        <taxon>Devosiaceae</taxon>
        <taxon>Devosia</taxon>
    </lineage>
</organism>
<feature type="transmembrane region" description="Helical" evidence="8">
    <location>
        <begin position="267"/>
        <end position="284"/>
    </location>
</feature>
<dbReference type="Pfam" id="PF00005">
    <property type="entry name" value="ABC_tran"/>
    <property type="match status" value="1"/>
</dbReference>
<feature type="domain" description="ABC transmembrane type-1" evidence="10">
    <location>
        <begin position="23"/>
        <end position="324"/>
    </location>
</feature>
<dbReference type="InterPro" id="IPR003439">
    <property type="entry name" value="ABC_transporter-like_ATP-bd"/>
</dbReference>
<gene>
    <name evidence="11" type="ORF">P0Y65_16525</name>
</gene>
<evidence type="ECO:0000259" key="9">
    <source>
        <dbReference type="PROSITE" id="PS50893"/>
    </source>
</evidence>
<reference evidence="11" key="1">
    <citation type="submission" date="2023-03" db="EMBL/GenBank/DDBJ databases">
        <title>Andean soil-derived lignocellulolytic bacterial consortium as a source of novel taxa and putative plastic-active enzymes.</title>
        <authorList>
            <person name="Diaz-Garcia L."/>
            <person name="Chuvochina M."/>
            <person name="Feuerriegel G."/>
            <person name="Bunk B."/>
            <person name="Sproer C."/>
            <person name="Streit W.R."/>
            <person name="Rodriguez L.M."/>
            <person name="Overmann J."/>
            <person name="Jimenez D.J."/>
        </authorList>
    </citation>
    <scope>NUCLEOTIDE SEQUENCE</scope>
    <source>
        <strain evidence="11">MAG 4196</strain>
    </source>
</reference>
<keyword evidence="3 8" id="KW-0812">Transmembrane</keyword>
<dbReference type="GO" id="GO:0016887">
    <property type="term" value="F:ATP hydrolysis activity"/>
    <property type="evidence" value="ECO:0007669"/>
    <property type="project" value="InterPro"/>
</dbReference>
<evidence type="ECO:0000256" key="1">
    <source>
        <dbReference type="ARBA" id="ARBA00004651"/>
    </source>
</evidence>
<dbReference type="InterPro" id="IPR027417">
    <property type="entry name" value="P-loop_NTPase"/>
</dbReference>
<dbReference type="PANTHER" id="PTHR24221:SF654">
    <property type="entry name" value="ATP-BINDING CASSETTE SUB-FAMILY B MEMBER 6"/>
    <property type="match status" value="1"/>
</dbReference>
<dbReference type="SMART" id="SM00382">
    <property type="entry name" value="AAA"/>
    <property type="match status" value="1"/>
</dbReference>
<proteinExistence type="inferred from homology"/>
<keyword evidence="6 8" id="KW-1133">Transmembrane helix</keyword>
<evidence type="ECO:0000256" key="7">
    <source>
        <dbReference type="ARBA" id="ARBA00023136"/>
    </source>
</evidence>
<evidence type="ECO:0000256" key="2">
    <source>
        <dbReference type="ARBA" id="ARBA00005417"/>
    </source>
</evidence>
<evidence type="ECO:0000256" key="6">
    <source>
        <dbReference type="ARBA" id="ARBA00022989"/>
    </source>
</evidence>
<evidence type="ECO:0000256" key="3">
    <source>
        <dbReference type="ARBA" id="ARBA00022692"/>
    </source>
</evidence>
<dbReference type="Pfam" id="PF00664">
    <property type="entry name" value="ABC_membrane"/>
    <property type="match status" value="1"/>
</dbReference>
<feature type="transmembrane region" description="Helical" evidence="8">
    <location>
        <begin position="152"/>
        <end position="173"/>
    </location>
</feature>
<dbReference type="GO" id="GO:0005524">
    <property type="term" value="F:ATP binding"/>
    <property type="evidence" value="ECO:0007669"/>
    <property type="project" value="UniProtKB-KW"/>
</dbReference>
<comment type="similarity">
    <text evidence="2">Belongs to the ABC transporter superfamily.</text>
</comment>
<dbReference type="GO" id="GO:0034040">
    <property type="term" value="F:ATPase-coupled lipid transmembrane transporter activity"/>
    <property type="evidence" value="ECO:0007669"/>
    <property type="project" value="TreeGrafter"/>
</dbReference>
<evidence type="ECO:0000256" key="4">
    <source>
        <dbReference type="ARBA" id="ARBA00022741"/>
    </source>
</evidence>
<dbReference type="PROSITE" id="PS50929">
    <property type="entry name" value="ABC_TM1F"/>
    <property type="match status" value="1"/>
</dbReference>
<evidence type="ECO:0000259" key="10">
    <source>
        <dbReference type="PROSITE" id="PS50929"/>
    </source>
</evidence>
<dbReference type="GO" id="GO:0005886">
    <property type="term" value="C:plasma membrane"/>
    <property type="evidence" value="ECO:0007669"/>
    <property type="project" value="UniProtKB-SubCell"/>
</dbReference>
<evidence type="ECO:0000313" key="11">
    <source>
        <dbReference type="EMBL" id="WEK03779.1"/>
    </source>
</evidence>
<comment type="subcellular location">
    <subcellularLocation>
        <location evidence="1">Cell membrane</location>
        <topology evidence="1">Multi-pass membrane protein</topology>
    </subcellularLocation>
</comment>
<dbReference type="Gene3D" id="3.40.50.300">
    <property type="entry name" value="P-loop containing nucleotide triphosphate hydrolases"/>
    <property type="match status" value="1"/>
</dbReference>
<dbReference type="GO" id="GO:0140359">
    <property type="term" value="F:ABC-type transporter activity"/>
    <property type="evidence" value="ECO:0007669"/>
    <property type="project" value="InterPro"/>
</dbReference>
<dbReference type="InterPro" id="IPR003593">
    <property type="entry name" value="AAA+_ATPase"/>
</dbReference>
<dbReference type="InterPro" id="IPR017871">
    <property type="entry name" value="ABC_transporter-like_CS"/>
</dbReference>
<protein>
    <submittedName>
        <fullName evidence="11">ABC transporter ATP-binding protein</fullName>
    </submittedName>
</protein>
<keyword evidence="7 8" id="KW-0472">Membrane</keyword>
<evidence type="ECO:0000313" key="12">
    <source>
        <dbReference type="Proteomes" id="UP001217476"/>
    </source>
</evidence>
<keyword evidence="5 11" id="KW-0067">ATP-binding</keyword>
<dbReference type="PANTHER" id="PTHR24221">
    <property type="entry name" value="ATP-BINDING CASSETTE SUB-FAMILY B"/>
    <property type="match status" value="1"/>
</dbReference>
<evidence type="ECO:0000256" key="8">
    <source>
        <dbReference type="SAM" id="Phobius"/>
    </source>
</evidence>
<dbReference type="PROSITE" id="PS50893">
    <property type="entry name" value="ABC_TRANSPORTER_2"/>
    <property type="match status" value="1"/>
</dbReference>
<sequence length="592" mass="64593">MLLHYVLGLWKHLSRRRRVQFYALIVLMILASVAEVASIGLIVPFLGALTAPDQILSNSTLRAVADRWSITTSSDLVLLMGVAFCGAALVAGAIRLLLLYATTKFSFALGADLSLEVYRRTLYQPYSVHLERNSSEVINGIIVKTATIISSVLVPLLTIITSAVLLVGILAALLAIDPIIAVSSIMVVGLLYWIVLRITRESMRRDSEIIARESSKVVQALQEGLGGIRDVLLDSTQELCSRIYQASDRPLRLAQGRQIIATGSPRFLIEAFGMVVIAILAVWITQRSNGGEAAVPLLGALALGAQRLLPIVQQGYSSLSTIRGAEASLRDMMALLGQTIDTGATVPAARLPFNRTMVLREIDFTYGRGGPQVLRKLNLTIPRGSRIGIFGQTGGGKSTLLDIMMGLLRPTSGQLVVDDTPIDQTNQRGWQLHIAHVPQSIYLSDNSITENIAFGVSRDKIDIKRVLDAARRAQMHDVITSWPEQYDTFVGERGVRLSGGQRQRIGVARALYKQADVIILDEATSALDDETERNLMDSIEGLGEDITLIIVAHRLSTLRNCHFVAEVMAGGIKEFGSYEDIIAPRLQLQSLP</sequence>
<dbReference type="SUPFAM" id="SSF90123">
    <property type="entry name" value="ABC transporter transmembrane region"/>
    <property type="match status" value="1"/>
</dbReference>
<dbReference type="Proteomes" id="UP001217476">
    <property type="component" value="Chromosome"/>
</dbReference>
<accession>A0AAJ5VS82</accession>
<dbReference type="InterPro" id="IPR039421">
    <property type="entry name" value="Type_1_exporter"/>
</dbReference>
<keyword evidence="4" id="KW-0547">Nucleotide-binding</keyword>
<dbReference type="EMBL" id="CP119312">
    <property type="protein sequence ID" value="WEK03779.1"/>
    <property type="molecule type" value="Genomic_DNA"/>
</dbReference>
<dbReference type="InterPro" id="IPR036640">
    <property type="entry name" value="ABC1_TM_sf"/>
</dbReference>
<feature type="domain" description="ABC transporter" evidence="9">
    <location>
        <begin position="359"/>
        <end position="590"/>
    </location>
</feature>
<feature type="transmembrane region" description="Helical" evidence="8">
    <location>
        <begin position="76"/>
        <end position="98"/>
    </location>
</feature>
<dbReference type="AlphaFoldDB" id="A0AAJ5VS82"/>
<dbReference type="InterPro" id="IPR011527">
    <property type="entry name" value="ABC1_TM_dom"/>
</dbReference>